<organism evidence="1 2">
    <name type="scientific">Sandaracinus amylolyticus</name>
    <dbReference type="NCBI Taxonomy" id="927083"/>
    <lineage>
        <taxon>Bacteria</taxon>
        <taxon>Pseudomonadati</taxon>
        <taxon>Myxococcota</taxon>
        <taxon>Polyangia</taxon>
        <taxon>Polyangiales</taxon>
        <taxon>Sandaracinaceae</taxon>
        <taxon>Sandaracinus</taxon>
    </lineage>
</organism>
<evidence type="ECO:0000313" key="1">
    <source>
        <dbReference type="EMBL" id="AKF05337.1"/>
    </source>
</evidence>
<dbReference type="KEGG" id="samy:DB32_002486"/>
<gene>
    <name evidence="1" type="ORF">DB32_002486</name>
</gene>
<dbReference type="STRING" id="927083.DB32_002486"/>
<proteinExistence type="predicted"/>
<dbReference type="EMBL" id="CP011125">
    <property type="protein sequence ID" value="AKF05337.1"/>
    <property type="molecule type" value="Genomic_DNA"/>
</dbReference>
<dbReference type="Proteomes" id="UP000034883">
    <property type="component" value="Chromosome"/>
</dbReference>
<evidence type="ECO:0000313" key="2">
    <source>
        <dbReference type="Proteomes" id="UP000034883"/>
    </source>
</evidence>
<keyword evidence="2" id="KW-1185">Reference proteome</keyword>
<sequence length="188" mass="21489">MLRRVRPRRVHEVEPVLPERDRVGDAHALVVVEHQTGHVRHALAAALLPSLAVHRGRPQAQIALRRCARVEAHLLGARAHRGHRVVASGARLRARLEDRDEPLAHRGLAREGLIERAIDARHLARDLLVQLRLELEAPEARRELRQREHLRQRLGVEHALERADREGGSALLHARRAYFRSLIAFDRL</sequence>
<name>A0A0F6W1U5_9BACT</name>
<protein>
    <submittedName>
        <fullName evidence="1">Uncharacterized protein</fullName>
    </submittedName>
</protein>
<dbReference type="AlphaFoldDB" id="A0A0F6W1U5"/>
<reference evidence="1 2" key="1">
    <citation type="submission" date="2015-03" db="EMBL/GenBank/DDBJ databases">
        <title>Genome assembly of Sandaracinus amylolyticus DSM 53668.</title>
        <authorList>
            <person name="Sharma G."/>
            <person name="Subramanian S."/>
        </authorList>
    </citation>
    <scope>NUCLEOTIDE SEQUENCE [LARGE SCALE GENOMIC DNA]</scope>
    <source>
        <strain evidence="1 2">DSM 53668</strain>
    </source>
</reference>
<accession>A0A0F6W1U5</accession>